<dbReference type="AlphaFoldDB" id="A0A850PMC8"/>
<proteinExistence type="predicted"/>
<evidence type="ECO:0000313" key="2">
    <source>
        <dbReference type="EMBL" id="NVN49310.1"/>
    </source>
</evidence>
<name>A0A850PMC8_9MYCO</name>
<evidence type="ECO:0000313" key="3">
    <source>
        <dbReference type="Proteomes" id="UP000570517"/>
    </source>
</evidence>
<dbReference type="EMBL" id="JABFYL010000014">
    <property type="protein sequence ID" value="NVN49310.1"/>
    <property type="molecule type" value="Genomic_DNA"/>
</dbReference>
<gene>
    <name evidence="2" type="ORF">HLY00_415</name>
</gene>
<dbReference type="Pfam" id="PF02566">
    <property type="entry name" value="OsmC"/>
    <property type="match status" value="1"/>
</dbReference>
<dbReference type="PANTHER" id="PTHR39624">
    <property type="entry name" value="PROTEIN INVOLVED IN RIMO-MEDIATED BETA-METHYLTHIOLATION OF RIBOSOMAL PROTEIN S12 YCAO"/>
    <property type="match status" value="1"/>
</dbReference>
<dbReference type="Gene3D" id="3.30.300.20">
    <property type="match status" value="1"/>
</dbReference>
<dbReference type="Gene3D" id="3.40.50.1820">
    <property type="entry name" value="alpha/beta hydrolase"/>
    <property type="match status" value="1"/>
</dbReference>
<sequence length="458" mass="48972">MPTCNATLYRRHSCIGSILTFRPEEANVAANAQLPRQRRLRCDCMSTQTRTVFRGSGGELAGKLELPTGTPRAFALFAHCFTCGKDNVAAGRISRALAKQGIAVLRFDFTGLGESDGDFASTSFSSNIEDMVNAADHLRSQYSAPSILIGHSLGGAAVLAAAPLIPEVRAVATIGAPADPAHVLGLLGGALPAVERGEEATVSLGGRPFRVSRQFLDDIASQPQRERISALDAALLVLHSPVDEVVSVDNARTIFDTARHPKSFISLDGADHLLSNRADAEYAANVLAAWSSRYADAPTSMVQIADTADTADGVVRVAESGTGRLTQQISAGSHRLSADEPHPVGDDTGPNPYDLLLAALGACTSMTVRMYADRKQFPLERVVVESRRCRIHADDCAECETATGMVDRIERDITLIGPLDAEQRAALLAIADRCPVHRTLRSEVVIHTVETRTDEDRG</sequence>
<comment type="caution">
    <text evidence="2">The sequence shown here is derived from an EMBL/GenBank/DDBJ whole genome shotgun (WGS) entry which is preliminary data.</text>
</comment>
<feature type="domain" description="Serine aminopeptidase S33" evidence="1">
    <location>
        <begin position="92"/>
        <end position="176"/>
    </location>
</feature>
<dbReference type="PANTHER" id="PTHR39624:SF2">
    <property type="entry name" value="OSMC-LIKE PROTEIN"/>
    <property type="match status" value="1"/>
</dbReference>
<dbReference type="InterPro" id="IPR029058">
    <property type="entry name" value="AB_hydrolase_fold"/>
</dbReference>
<evidence type="ECO:0000259" key="1">
    <source>
        <dbReference type="Pfam" id="PF12146"/>
    </source>
</evidence>
<protein>
    <recommendedName>
        <fullName evidence="1">Serine aminopeptidase S33 domain-containing protein</fullName>
    </recommendedName>
</protein>
<organism evidence="2 3">
    <name type="scientific">Mycolicibacterium hippocampi</name>
    <dbReference type="NCBI Taxonomy" id="659824"/>
    <lineage>
        <taxon>Bacteria</taxon>
        <taxon>Bacillati</taxon>
        <taxon>Actinomycetota</taxon>
        <taxon>Actinomycetes</taxon>
        <taxon>Mycobacteriales</taxon>
        <taxon>Mycobacteriaceae</taxon>
        <taxon>Mycolicibacterium</taxon>
    </lineage>
</organism>
<dbReference type="SUPFAM" id="SSF53474">
    <property type="entry name" value="alpha/beta-Hydrolases"/>
    <property type="match status" value="1"/>
</dbReference>
<dbReference type="InterPro" id="IPR022742">
    <property type="entry name" value="Hydrolase_4"/>
</dbReference>
<dbReference type="InterPro" id="IPR036102">
    <property type="entry name" value="OsmC/Ohrsf"/>
</dbReference>
<keyword evidence="3" id="KW-1185">Reference proteome</keyword>
<dbReference type="Pfam" id="PF12146">
    <property type="entry name" value="Hydrolase_4"/>
    <property type="match status" value="1"/>
</dbReference>
<dbReference type="SUPFAM" id="SSF82784">
    <property type="entry name" value="OsmC-like"/>
    <property type="match status" value="1"/>
</dbReference>
<reference evidence="2 3" key="1">
    <citation type="submission" date="2020-05" db="EMBL/GenBank/DDBJ databases">
        <title>Draft genome sequence of Mycobacterium hippocampi DL, isolated from European seabass, Dicentrarchus labrax, reared in fish farms.</title>
        <authorList>
            <person name="Stathopoulou P."/>
            <person name="Asimakis E."/>
            <person name="Tzokas K."/>
            <person name="Batargias C."/>
            <person name="Tsiamis G."/>
        </authorList>
    </citation>
    <scope>NUCLEOTIDE SEQUENCE [LARGE SCALE GENOMIC DNA]</scope>
    <source>
        <strain evidence="2 3">DL</strain>
    </source>
</reference>
<dbReference type="InterPro" id="IPR003718">
    <property type="entry name" value="OsmC/Ohr_fam"/>
</dbReference>
<accession>A0A850PMC8</accession>
<dbReference type="InterPro" id="IPR015946">
    <property type="entry name" value="KH_dom-like_a/b"/>
</dbReference>
<dbReference type="Proteomes" id="UP000570517">
    <property type="component" value="Unassembled WGS sequence"/>
</dbReference>